<gene>
    <name evidence="2" type="ORF">QBC33DRAFT_250269</name>
</gene>
<sequence length="207" mass="22490">MDIKKFSPGGPPKTRLYPGRRGYITNVSKRGFSVSALYHRKSNKLHITARAKSGYDDSALTSWDSTSLELELFRKLRSARVPFAVEPIEAHGFIKRGFVNFNSTNTVNPVKFGIKPARFIVPVRPIKDPGALPVPGAADNRGHGEQEPLSLQPTAGLQVDSDMACPTKTDPAQNPSTDQSEFGESIALDMSSPALVVPTAEHNVGQH</sequence>
<reference evidence="2" key="1">
    <citation type="submission" date="2023-06" db="EMBL/GenBank/DDBJ databases">
        <title>Genome-scale phylogeny and comparative genomics of the fungal order Sordariales.</title>
        <authorList>
            <consortium name="Lawrence Berkeley National Laboratory"/>
            <person name="Hensen N."/>
            <person name="Bonometti L."/>
            <person name="Westerberg I."/>
            <person name="Brannstrom I.O."/>
            <person name="Guillou S."/>
            <person name="Cros-Aarteil S."/>
            <person name="Calhoun S."/>
            <person name="Haridas S."/>
            <person name="Kuo A."/>
            <person name="Mondo S."/>
            <person name="Pangilinan J."/>
            <person name="Riley R."/>
            <person name="Labutti K."/>
            <person name="Andreopoulos B."/>
            <person name="Lipzen A."/>
            <person name="Chen C."/>
            <person name="Yanf M."/>
            <person name="Daum C."/>
            <person name="Ng V."/>
            <person name="Clum A."/>
            <person name="Steindorff A."/>
            <person name="Ohm R."/>
            <person name="Martin F."/>
            <person name="Silar P."/>
            <person name="Natvig D."/>
            <person name="Lalanne C."/>
            <person name="Gautier V."/>
            <person name="Ament-Velasquez S.L."/>
            <person name="Kruys A."/>
            <person name="Hutchinson M.I."/>
            <person name="Powell A.J."/>
            <person name="Barry K."/>
            <person name="Miller A.N."/>
            <person name="Grigoriev I.V."/>
            <person name="Debuchy R."/>
            <person name="Gladieux P."/>
            <person name="Thoren M.H."/>
            <person name="Johannesson H."/>
        </authorList>
    </citation>
    <scope>NUCLEOTIDE SEQUENCE</scope>
    <source>
        <strain evidence="2">8032-3</strain>
    </source>
</reference>
<evidence type="ECO:0000256" key="1">
    <source>
        <dbReference type="SAM" id="MobiDB-lite"/>
    </source>
</evidence>
<accession>A0AAJ0BRX4</accession>
<proteinExistence type="predicted"/>
<keyword evidence="3" id="KW-1185">Reference proteome</keyword>
<dbReference type="Proteomes" id="UP001244011">
    <property type="component" value="Unassembled WGS sequence"/>
</dbReference>
<dbReference type="AlphaFoldDB" id="A0AAJ0BRX4"/>
<feature type="region of interest" description="Disordered" evidence="1">
    <location>
        <begin position="1"/>
        <end position="20"/>
    </location>
</feature>
<feature type="region of interest" description="Disordered" evidence="1">
    <location>
        <begin position="161"/>
        <end position="181"/>
    </location>
</feature>
<protein>
    <submittedName>
        <fullName evidence="2">Uncharacterized protein</fullName>
    </submittedName>
</protein>
<dbReference type="RefSeq" id="XP_060279348.1">
    <property type="nucleotide sequence ID" value="XM_060422994.1"/>
</dbReference>
<evidence type="ECO:0000313" key="2">
    <source>
        <dbReference type="EMBL" id="KAK1763135.1"/>
    </source>
</evidence>
<name>A0AAJ0BRX4_9PEZI</name>
<comment type="caution">
    <text evidence="2">The sequence shown here is derived from an EMBL/GenBank/DDBJ whole genome shotgun (WGS) entry which is preliminary data.</text>
</comment>
<feature type="compositionally biased region" description="Polar residues" evidence="1">
    <location>
        <begin position="170"/>
        <end position="181"/>
    </location>
</feature>
<dbReference type="EMBL" id="MU839030">
    <property type="protein sequence ID" value="KAK1763135.1"/>
    <property type="molecule type" value="Genomic_DNA"/>
</dbReference>
<evidence type="ECO:0000313" key="3">
    <source>
        <dbReference type="Proteomes" id="UP001244011"/>
    </source>
</evidence>
<dbReference type="GeneID" id="85306181"/>
<organism evidence="2 3">
    <name type="scientific">Phialemonium atrogriseum</name>
    <dbReference type="NCBI Taxonomy" id="1093897"/>
    <lineage>
        <taxon>Eukaryota</taxon>
        <taxon>Fungi</taxon>
        <taxon>Dikarya</taxon>
        <taxon>Ascomycota</taxon>
        <taxon>Pezizomycotina</taxon>
        <taxon>Sordariomycetes</taxon>
        <taxon>Sordariomycetidae</taxon>
        <taxon>Cephalothecales</taxon>
        <taxon>Cephalothecaceae</taxon>
        <taxon>Phialemonium</taxon>
    </lineage>
</organism>